<feature type="compositionally biased region" description="Low complexity" evidence="13">
    <location>
        <begin position="677"/>
        <end position="694"/>
    </location>
</feature>
<feature type="transmembrane region" description="Helical" evidence="14">
    <location>
        <begin position="591"/>
        <end position="616"/>
    </location>
</feature>
<dbReference type="GO" id="GO:0007166">
    <property type="term" value="P:cell surface receptor signaling pathway"/>
    <property type="evidence" value="ECO:0007669"/>
    <property type="project" value="InterPro"/>
</dbReference>
<dbReference type="GO" id="GO:0005886">
    <property type="term" value="C:plasma membrane"/>
    <property type="evidence" value="ECO:0007669"/>
    <property type="project" value="UniProtKB-SubCell"/>
</dbReference>
<feature type="region of interest" description="Disordered" evidence="13">
    <location>
        <begin position="677"/>
        <end position="703"/>
    </location>
</feature>
<dbReference type="FunFam" id="2.10.25.10:FF:000173">
    <property type="entry name" value="Neurogenic locus notch protein 2"/>
    <property type="match status" value="1"/>
</dbReference>
<evidence type="ECO:0000313" key="19">
    <source>
        <dbReference type="Proteomes" id="UP000007110"/>
    </source>
</evidence>
<feature type="domain" description="EGF-like" evidence="15">
    <location>
        <begin position="2"/>
        <end position="41"/>
    </location>
</feature>
<keyword evidence="8 14" id="KW-1133">Transmembrane helix</keyword>
<keyword evidence="5 14" id="KW-0812">Transmembrane</keyword>
<protein>
    <submittedName>
        <fullName evidence="18">Uncharacterized protein</fullName>
    </submittedName>
</protein>
<keyword evidence="10 12" id="KW-1015">Disulfide bond</keyword>
<evidence type="ECO:0000256" key="10">
    <source>
        <dbReference type="ARBA" id="ARBA00023157"/>
    </source>
</evidence>
<dbReference type="PANTHER" id="PTHR45692">
    <property type="entry name" value="G_PROTEIN_RECEP_F2_4 DOMAIN-CONTAINING PROTEIN"/>
    <property type="match status" value="1"/>
</dbReference>
<evidence type="ECO:0000256" key="12">
    <source>
        <dbReference type="PROSITE-ProRule" id="PRU00076"/>
    </source>
</evidence>
<dbReference type="PROSITE" id="PS50221">
    <property type="entry name" value="GAIN_B"/>
    <property type="match status" value="1"/>
</dbReference>
<dbReference type="InterPro" id="IPR058808">
    <property type="entry name" value="GAIN_ADGRA2/3"/>
</dbReference>
<accession>A0A7M7NFZ5</accession>
<evidence type="ECO:0000256" key="4">
    <source>
        <dbReference type="ARBA" id="ARBA00022536"/>
    </source>
</evidence>
<sequence length="736" mass="81864">MSIDGCAPQNPCLNGGICSTLDVFGSYSCNCPPGWTGTNCNQLVPCHDCELPRNITQMLESISERNLTNDVALEVSENIARLVTENISAADVILVSNISSRIADLNYTDTDILDYVVTIASNIADVGMEKLREAEEEEDAVSQFVLSFERQLSNVQLDDGESISITRPNVAVQIRSVAPDDFSQGLVIARDLPTSSTQELTAYNISLHNATDFNRRDKRNNTAAQVSIPKEIFSTSSSSSQNSTTEFDMPNNESHYQKLVFNVYSSPSLHISRSLRNISESHEGFNRSANTLVLSLKIGRRKVEMVDELINFTFTPLEPGRNPVCTFWDEDLTDWSSDGCRLLSHSLPSRYNADESSNVTGYGRVVCGCNHLTSFAVLMDIYHEEHALEHVYRNLSYIGCGISIVSLIITVGAYLSNRVLRKQQRFKILILLCLTLLLLYISFVIMLVLDSTLDNREVAPIPCAILTAVIHYSLLSSMAWMGVEGFNAYLHIIKIFDTYIPRFMQKATLAACGIPALIVAATGTVARQKYAHHDRCFLQFWSQIGGLLIPIGIILLVNIVIFSMVIVRLVRSANPEGLVRKDKRDERRETINRVQIAISNLVILGLTWTAGFLLFIDKISKIAEGLFIVLNALQGFFIFLLYFVRMPFFRKQLCKTCRSGKHGREVVSSQLHISETASSSSSSTTKATSELTSKQTSRGNVDAVDGEALPPAFIELNNVGSIHLKRLQGPQKFNYY</sequence>
<keyword evidence="7" id="KW-0677">Repeat</keyword>
<dbReference type="Pfam" id="PF00008">
    <property type="entry name" value="EGF"/>
    <property type="match status" value="1"/>
</dbReference>
<dbReference type="SMART" id="SM00303">
    <property type="entry name" value="GPS"/>
    <property type="match status" value="1"/>
</dbReference>
<dbReference type="PROSITE" id="PS50026">
    <property type="entry name" value="EGF_3"/>
    <property type="match status" value="1"/>
</dbReference>
<feature type="disulfide bond" evidence="12">
    <location>
        <begin position="12"/>
        <end position="29"/>
    </location>
</feature>
<dbReference type="InterPro" id="IPR057244">
    <property type="entry name" value="GAIN_B"/>
</dbReference>
<dbReference type="InterPro" id="IPR001881">
    <property type="entry name" value="EGF-like_Ca-bd_dom"/>
</dbReference>
<dbReference type="Proteomes" id="UP000007110">
    <property type="component" value="Unassembled WGS sequence"/>
</dbReference>
<dbReference type="InterPro" id="IPR000742">
    <property type="entry name" value="EGF"/>
</dbReference>
<feature type="domain" description="GAIN-B" evidence="16">
    <location>
        <begin position="193"/>
        <end position="385"/>
    </location>
</feature>
<dbReference type="RefSeq" id="XP_030835003.1">
    <property type="nucleotide sequence ID" value="XM_030979143.1"/>
</dbReference>
<comment type="caution">
    <text evidence="12">Lacks conserved residue(s) required for the propagation of feature annotation.</text>
</comment>
<dbReference type="GO" id="GO:0005509">
    <property type="term" value="F:calcium ion binding"/>
    <property type="evidence" value="ECO:0007669"/>
    <property type="project" value="InterPro"/>
</dbReference>
<dbReference type="Gene3D" id="2.60.220.50">
    <property type="match status" value="1"/>
</dbReference>
<feature type="transmembrane region" description="Helical" evidence="14">
    <location>
        <begin position="428"/>
        <end position="449"/>
    </location>
</feature>
<dbReference type="SMART" id="SM00179">
    <property type="entry name" value="EGF_CA"/>
    <property type="match status" value="1"/>
</dbReference>
<dbReference type="Gene3D" id="2.10.25.10">
    <property type="entry name" value="Laminin"/>
    <property type="match status" value="1"/>
</dbReference>
<dbReference type="SMART" id="SM00181">
    <property type="entry name" value="EGF"/>
    <property type="match status" value="1"/>
</dbReference>
<evidence type="ECO:0000259" key="17">
    <source>
        <dbReference type="PROSITE" id="PS50261"/>
    </source>
</evidence>
<evidence type="ECO:0000259" key="15">
    <source>
        <dbReference type="PROSITE" id="PS50026"/>
    </source>
</evidence>
<dbReference type="AlphaFoldDB" id="A0A7M7NFZ5"/>
<dbReference type="InterPro" id="IPR000832">
    <property type="entry name" value="GPCR_2_secretin-like"/>
</dbReference>
<dbReference type="GeneID" id="115921573"/>
<comment type="subcellular location">
    <subcellularLocation>
        <location evidence="2">Cell membrane</location>
    </subcellularLocation>
    <subcellularLocation>
        <location evidence="1">Membrane</location>
        <topology evidence="1">Multi-pass membrane protein</topology>
    </subcellularLocation>
</comment>
<dbReference type="OrthoDB" id="1100386at2759"/>
<dbReference type="PANTHER" id="PTHR45692:SF1">
    <property type="entry name" value="G-PROTEIN COUPLED RECEPTORS FAMILY 2 PROFILE 2 DOMAIN-CONTAINING PROTEIN"/>
    <property type="match status" value="1"/>
</dbReference>
<evidence type="ECO:0000256" key="3">
    <source>
        <dbReference type="ARBA" id="ARBA00022475"/>
    </source>
</evidence>
<feature type="disulfide bond" evidence="12">
    <location>
        <begin position="31"/>
        <end position="40"/>
    </location>
</feature>
<evidence type="ECO:0000256" key="6">
    <source>
        <dbReference type="ARBA" id="ARBA00022729"/>
    </source>
</evidence>
<evidence type="ECO:0000259" key="16">
    <source>
        <dbReference type="PROSITE" id="PS50221"/>
    </source>
</evidence>
<evidence type="ECO:0000256" key="13">
    <source>
        <dbReference type="SAM" id="MobiDB-lite"/>
    </source>
</evidence>
<dbReference type="Gene3D" id="1.20.1070.10">
    <property type="entry name" value="Rhodopsin 7-helix transmembrane proteins"/>
    <property type="match status" value="1"/>
</dbReference>
<dbReference type="OMA" id="IMKCTIS"/>
<dbReference type="PROSITE" id="PS01186">
    <property type="entry name" value="EGF_2"/>
    <property type="match status" value="1"/>
</dbReference>
<feature type="transmembrane region" description="Helical" evidence="14">
    <location>
        <begin position="507"/>
        <end position="527"/>
    </location>
</feature>
<dbReference type="KEGG" id="spu:115921573"/>
<organism evidence="18 19">
    <name type="scientific">Strongylocentrotus purpuratus</name>
    <name type="common">Purple sea urchin</name>
    <dbReference type="NCBI Taxonomy" id="7668"/>
    <lineage>
        <taxon>Eukaryota</taxon>
        <taxon>Metazoa</taxon>
        <taxon>Echinodermata</taxon>
        <taxon>Eleutherozoa</taxon>
        <taxon>Echinozoa</taxon>
        <taxon>Echinoidea</taxon>
        <taxon>Euechinoidea</taxon>
        <taxon>Echinacea</taxon>
        <taxon>Camarodonta</taxon>
        <taxon>Echinidea</taxon>
        <taxon>Strongylocentrotidae</taxon>
        <taxon>Strongylocentrotus</taxon>
    </lineage>
</organism>
<feature type="transmembrane region" description="Helical" evidence="14">
    <location>
        <begin position="469"/>
        <end position="486"/>
    </location>
</feature>
<evidence type="ECO:0000256" key="5">
    <source>
        <dbReference type="ARBA" id="ARBA00022692"/>
    </source>
</evidence>
<dbReference type="PRINTS" id="PR00249">
    <property type="entry name" value="GPCRSECRETIN"/>
</dbReference>
<evidence type="ECO:0000256" key="7">
    <source>
        <dbReference type="ARBA" id="ARBA00022737"/>
    </source>
</evidence>
<feature type="transmembrane region" description="Helical" evidence="14">
    <location>
        <begin position="547"/>
        <end position="570"/>
    </location>
</feature>
<dbReference type="InterPro" id="IPR000203">
    <property type="entry name" value="GPS"/>
</dbReference>
<dbReference type="CDD" id="cd00054">
    <property type="entry name" value="EGF_CA"/>
    <property type="match status" value="1"/>
</dbReference>
<dbReference type="EnsemblMetazoa" id="XM_030979143">
    <property type="protein sequence ID" value="XP_030835003"/>
    <property type="gene ID" value="LOC115921573"/>
</dbReference>
<dbReference type="PROSITE" id="PS00022">
    <property type="entry name" value="EGF_1"/>
    <property type="match status" value="1"/>
</dbReference>
<evidence type="ECO:0000256" key="2">
    <source>
        <dbReference type="ARBA" id="ARBA00004236"/>
    </source>
</evidence>
<feature type="transmembrane region" description="Helical" evidence="14">
    <location>
        <begin position="622"/>
        <end position="644"/>
    </location>
</feature>
<dbReference type="InParanoid" id="A0A7M7NFZ5"/>
<evidence type="ECO:0000256" key="9">
    <source>
        <dbReference type="ARBA" id="ARBA00023136"/>
    </source>
</evidence>
<name>A0A7M7NFZ5_STRPU</name>
<dbReference type="GO" id="GO:0004930">
    <property type="term" value="F:G protein-coupled receptor activity"/>
    <property type="evidence" value="ECO:0007669"/>
    <property type="project" value="InterPro"/>
</dbReference>
<keyword evidence="19" id="KW-1185">Reference proteome</keyword>
<feature type="transmembrane region" description="Helical" evidence="14">
    <location>
        <begin position="395"/>
        <end position="416"/>
    </location>
</feature>
<keyword evidence="9 14" id="KW-0472">Membrane</keyword>
<evidence type="ECO:0000256" key="11">
    <source>
        <dbReference type="ARBA" id="ARBA00023180"/>
    </source>
</evidence>
<evidence type="ECO:0000313" key="18">
    <source>
        <dbReference type="EnsemblMetazoa" id="XP_030835003"/>
    </source>
</evidence>
<keyword evidence="6" id="KW-0732">Signal</keyword>
<keyword evidence="3" id="KW-1003">Cell membrane</keyword>
<proteinExistence type="predicted"/>
<keyword evidence="11" id="KW-0325">Glycoprotein</keyword>
<dbReference type="PROSITE" id="PS50261">
    <property type="entry name" value="G_PROTEIN_RECEP_F2_4"/>
    <property type="match status" value="1"/>
</dbReference>
<dbReference type="SUPFAM" id="SSF57196">
    <property type="entry name" value="EGF/Laminin"/>
    <property type="match status" value="1"/>
</dbReference>
<dbReference type="SUPFAM" id="SSF81321">
    <property type="entry name" value="Family A G protein-coupled receptor-like"/>
    <property type="match status" value="1"/>
</dbReference>
<evidence type="ECO:0000256" key="1">
    <source>
        <dbReference type="ARBA" id="ARBA00004141"/>
    </source>
</evidence>
<evidence type="ECO:0000256" key="14">
    <source>
        <dbReference type="SAM" id="Phobius"/>
    </source>
</evidence>
<dbReference type="InterPro" id="IPR017981">
    <property type="entry name" value="GPCR_2-like_7TM"/>
</dbReference>
<dbReference type="InterPro" id="IPR046338">
    <property type="entry name" value="GAIN_dom_sf"/>
</dbReference>
<dbReference type="Pfam" id="PF01825">
    <property type="entry name" value="GPS"/>
    <property type="match status" value="1"/>
</dbReference>
<dbReference type="Pfam" id="PF00002">
    <property type="entry name" value="7tm_2"/>
    <property type="match status" value="1"/>
</dbReference>
<feature type="domain" description="G-protein coupled receptors family 2 profile 2" evidence="17">
    <location>
        <begin position="392"/>
        <end position="646"/>
    </location>
</feature>
<reference evidence="18" key="2">
    <citation type="submission" date="2021-01" db="UniProtKB">
        <authorList>
            <consortium name="EnsemblMetazoa"/>
        </authorList>
    </citation>
    <scope>IDENTIFICATION</scope>
</reference>
<evidence type="ECO:0000256" key="8">
    <source>
        <dbReference type="ARBA" id="ARBA00022989"/>
    </source>
</evidence>
<keyword evidence="4 12" id="KW-0245">EGF-like domain</keyword>
<dbReference type="Pfam" id="PF26588">
    <property type="entry name" value="GAIN_ADGRA3"/>
    <property type="match status" value="1"/>
</dbReference>
<reference evidence="19" key="1">
    <citation type="submission" date="2015-02" db="EMBL/GenBank/DDBJ databases">
        <title>Genome sequencing for Strongylocentrotus purpuratus.</title>
        <authorList>
            <person name="Murali S."/>
            <person name="Liu Y."/>
            <person name="Vee V."/>
            <person name="English A."/>
            <person name="Wang M."/>
            <person name="Skinner E."/>
            <person name="Han Y."/>
            <person name="Muzny D.M."/>
            <person name="Worley K.C."/>
            <person name="Gibbs R.A."/>
        </authorList>
    </citation>
    <scope>NUCLEOTIDE SEQUENCE</scope>
</reference>